<dbReference type="RefSeq" id="WP_187778388.1">
    <property type="nucleotide sequence ID" value="NZ_JACTUZ010000032.1"/>
</dbReference>
<evidence type="ECO:0000259" key="6">
    <source>
        <dbReference type="PROSITE" id="PS51078"/>
    </source>
</evidence>
<keyword evidence="8" id="KW-1185">Reference proteome</keyword>
<dbReference type="PROSITE" id="PS51077">
    <property type="entry name" value="HTH_ICLR"/>
    <property type="match status" value="1"/>
</dbReference>
<sequence length="249" mass="26569">MTSKPRATPAMEGVASAERTLALLSAFRKGDGAVSLAELSARTGLVKSTIMRIAVSLEAAGYLSRTEGGYRLGAELLRLGMVYQHSFRLEAHVMPVLEHLVAATGESAAFYIRDGEARQCLFRVDSPHRLRLHVRQGDLLPMDMSAIAQVLRIFTTTPLPPEADALDFPLYTAGVHDPHAAGLAMPVFGPEDHFAGALSITGPITRLTPKAARAATKILREAAAGLTRGLGGQPPLALRGTGRRKRSGE</sequence>
<feature type="domain" description="HTH iclR-type" evidence="5">
    <location>
        <begin position="14"/>
        <end position="74"/>
    </location>
</feature>
<proteinExistence type="predicted"/>
<feature type="region of interest" description="Disordered" evidence="4">
    <location>
        <begin position="230"/>
        <end position="249"/>
    </location>
</feature>
<dbReference type="InterPro" id="IPR036390">
    <property type="entry name" value="WH_DNA-bd_sf"/>
</dbReference>
<reference evidence="7 8" key="1">
    <citation type="journal article" date="2009" name="Int. J. Syst. Evol. Microbiol.">
        <title>Transfer of Teichococcus ludipueritiae and Muricoccus roseus to the genus Roseomonas, as Roseomonas ludipueritiae comb. nov. and Roseomonas rosea comb. nov., respectively, and emended description of the genus Roseomonas.</title>
        <authorList>
            <person name="Sanchez-Porro C."/>
            <person name="Gallego V."/>
            <person name="Busse H.J."/>
            <person name="Kampfer P."/>
            <person name="Ventosa A."/>
        </authorList>
    </citation>
    <scope>NUCLEOTIDE SEQUENCE [LARGE SCALE GENOMIC DNA]</scope>
    <source>
        <strain evidence="7 8">DSM 14915</strain>
    </source>
</reference>
<dbReference type="Gene3D" id="1.10.10.10">
    <property type="entry name" value="Winged helix-like DNA-binding domain superfamily/Winged helix DNA-binding domain"/>
    <property type="match status" value="1"/>
</dbReference>
<dbReference type="SMART" id="SM00346">
    <property type="entry name" value="HTH_ICLR"/>
    <property type="match status" value="1"/>
</dbReference>
<dbReference type="InterPro" id="IPR029016">
    <property type="entry name" value="GAF-like_dom_sf"/>
</dbReference>
<evidence type="ECO:0000313" key="8">
    <source>
        <dbReference type="Proteomes" id="UP000603940"/>
    </source>
</evidence>
<keyword evidence="1" id="KW-0805">Transcription regulation</keyword>
<dbReference type="InterPro" id="IPR005471">
    <property type="entry name" value="Tscrpt_reg_IclR_N"/>
</dbReference>
<dbReference type="InterPro" id="IPR036388">
    <property type="entry name" value="WH-like_DNA-bd_sf"/>
</dbReference>
<dbReference type="PANTHER" id="PTHR30136:SF39">
    <property type="entry name" value="TRANSCRIPTIONAL REGULATORY PROTEIN"/>
    <property type="match status" value="1"/>
</dbReference>
<dbReference type="SUPFAM" id="SSF46785">
    <property type="entry name" value="Winged helix' DNA-binding domain"/>
    <property type="match status" value="1"/>
</dbReference>
<comment type="caution">
    <text evidence="7">The sequence shown here is derived from an EMBL/GenBank/DDBJ whole genome shotgun (WGS) entry which is preliminary data.</text>
</comment>
<dbReference type="SUPFAM" id="SSF55781">
    <property type="entry name" value="GAF domain-like"/>
    <property type="match status" value="1"/>
</dbReference>
<evidence type="ECO:0000313" key="7">
    <source>
        <dbReference type="EMBL" id="MBC9177253.1"/>
    </source>
</evidence>
<evidence type="ECO:0000256" key="4">
    <source>
        <dbReference type="SAM" id="MobiDB-lite"/>
    </source>
</evidence>
<dbReference type="EMBL" id="JACTUZ010000032">
    <property type="protein sequence ID" value="MBC9177253.1"/>
    <property type="molecule type" value="Genomic_DNA"/>
</dbReference>
<evidence type="ECO:0000256" key="2">
    <source>
        <dbReference type="ARBA" id="ARBA00023125"/>
    </source>
</evidence>
<dbReference type="Proteomes" id="UP000603940">
    <property type="component" value="Unassembled WGS sequence"/>
</dbReference>
<evidence type="ECO:0000256" key="1">
    <source>
        <dbReference type="ARBA" id="ARBA00023015"/>
    </source>
</evidence>
<dbReference type="InterPro" id="IPR014757">
    <property type="entry name" value="Tscrpt_reg_IclR_C"/>
</dbReference>
<keyword evidence="2" id="KW-0238">DNA-binding</keyword>
<dbReference type="PANTHER" id="PTHR30136">
    <property type="entry name" value="HELIX-TURN-HELIX TRANSCRIPTIONAL REGULATOR, ICLR FAMILY"/>
    <property type="match status" value="1"/>
</dbReference>
<feature type="domain" description="IclR-ED" evidence="6">
    <location>
        <begin position="75"/>
        <end position="232"/>
    </location>
</feature>
<protein>
    <submittedName>
        <fullName evidence="7">Helix-turn-helix domain-containing protein</fullName>
    </submittedName>
</protein>
<gene>
    <name evidence="7" type="ORF">IBL25_09920</name>
</gene>
<dbReference type="Gene3D" id="3.30.450.40">
    <property type="match status" value="2"/>
</dbReference>
<keyword evidence="3" id="KW-0804">Transcription</keyword>
<evidence type="ECO:0000256" key="3">
    <source>
        <dbReference type="ARBA" id="ARBA00023163"/>
    </source>
</evidence>
<accession>A0ABR7R6E7</accession>
<evidence type="ECO:0000259" key="5">
    <source>
        <dbReference type="PROSITE" id="PS51077"/>
    </source>
</evidence>
<dbReference type="PROSITE" id="PS51078">
    <property type="entry name" value="ICLR_ED"/>
    <property type="match status" value="1"/>
</dbReference>
<name>A0ABR7R6E7_9PROT</name>
<dbReference type="Pfam" id="PF09339">
    <property type="entry name" value="HTH_IclR"/>
    <property type="match status" value="1"/>
</dbReference>
<organism evidence="7 8">
    <name type="scientific">Pseudoroseomonas ludipueritiae</name>
    <dbReference type="NCBI Taxonomy" id="198093"/>
    <lineage>
        <taxon>Bacteria</taxon>
        <taxon>Pseudomonadati</taxon>
        <taxon>Pseudomonadota</taxon>
        <taxon>Alphaproteobacteria</taxon>
        <taxon>Acetobacterales</taxon>
        <taxon>Acetobacteraceae</taxon>
        <taxon>Pseudoroseomonas</taxon>
    </lineage>
</organism>
<dbReference type="InterPro" id="IPR050707">
    <property type="entry name" value="HTH_MetabolicPath_Reg"/>
</dbReference>